<dbReference type="VEuPathDB" id="AmoebaDB:DICPUDRAFT_158855"/>
<accession>F1A2N6</accession>
<dbReference type="GeneID" id="10505247"/>
<proteinExistence type="predicted"/>
<evidence type="ECO:0000313" key="2">
    <source>
        <dbReference type="Proteomes" id="UP000001064"/>
    </source>
</evidence>
<dbReference type="KEGG" id="dpp:DICPUDRAFT_158855"/>
<protein>
    <submittedName>
        <fullName evidence="1">Uncharacterized protein</fullName>
    </submittedName>
</protein>
<dbReference type="PANTHER" id="PTHR32488">
    <property type="entry name" value="UPF0746 PROTEIN DDB_G0280785-RELATED"/>
    <property type="match status" value="1"/>
</dbReference>
<organism evidence="1 2">
    <name type="scientific">Dictyostelium purpureum</name>
    <name type="common">Slime mold</name>
    <dbReference type="NCBI Taxonomy" id="5786"/>
    <lineage>
        <taxon>Eukaryota</taxon>
        <taxon>Amoebozoa</taxon>
        <taxon>Evosea</taxon>
        <taxon>Eumycetozoa</taxon>
        <taxon>Dictyostelia</taxon>
        <taxon>Dictyosteliales</taxon>
        <taxon>Dictyosteliaceae</taxon>
        <taxon>Dictyostelium</taxon>
    </lineage>
</organism>
<dbReference type="PANTHER" id="PTHR32488:SF76">
    <property type="entry name" value="ANKYRIN REPEAT-CONTAINING PROTEIN-RELATED"/>
    <property type="match status" value="1"/>
</dbReference>
<keyword evidence="2" id="KW-1185">Reference proteome</keyword>
<evidence type="ECO:0000313" key="1">
    <source>
        <dbReference type="EMBL" id="EGC29542.1"/>
    </source>
</evidence>
<dbReference type="EMBL" id="GL871419">
    <property type="protein sequence ID" value="EGC29542.1"/>
    <property type="molecule type" value="Genomic_DNA"/>
</dbReference>
<reference evidence="2" key="1">
    <citation type="journal article" date="2011" name="Genome Biol.">
        <title>Comparative genomics of the social amoebae Dictyostelium discoideum and Dictyostelium purpureum.</title>
        <authorList>
            <consortium name="US DOE Joint Genome Institute (JGI-PGF)"/>
            <person name="Sucgang R."/>
            <person name="Kuo A."/>
            <person name="Tian X."/>
            <person name="Salerno W."/>
            <person name="Parikh A."/>
            <person name="Feasley C.L."/>
            <person name="Dalin E."/>
            <person name="Tu H."/>
            <person name="Huang E."/>
            <person name="Barry K."/>
            <person name="Lindquist E."/>
            <person name="Shapiro H."/>
            <person name="Bruce D."/>
            <person name="Schmutz J."/>
            <person name="Salamov A."/>
            <person name="Fey P."/>
            <person name="Gaudet P."/>
            <person name="Anjard C."/>
            <person name="Babu M.M."/>
            <person name="Basu S."/>
            <person name="Bushmanova Y."/>
            <person name="van der Wel H."/>
            <person name="Katoh-Kurasawa M."/>
            <person name="Dinh C."/>
            <person name="Coutinho P.M."/>
            <person name="Saito T."/>
            <person name="Elias M."/>
            <person name="Schaap P."/>
            <person name="Kay R.R."/>
            <person name="Henrissat B."/>
            <person name="Eichinger L."/>
            <person name="Rivero F."/>
            <person name="Putnam N.H."/>
            <person name="West C.M."/>
            <person name="Loomis W.F."/>
            <person name="Chisholm R.L."/>
            <person name="Shaulsky G."/>
            <person name="Strassmann J.E."/>
            <person name="Queller D.C."/>
            <person name="Kuspa A."/>
            <person name="Grigoriev I.V."/>
        </authorList>
    </citation>
    <scope>NUCLEOTIDE SEQUENCE [LARGE SCALE GENOMIC DNA]</scope>
    <source>
        <strain evidence="2">QSDP1</strain>
    </source>
</reference>
<name>F1A2N6_DICPU</name>
<sequence>MDQLNSEVLFWKVFRNSNIRSYIFNTQYEKLIKYGEIFDRFSNEETSIKVIRERVKNGERFACGGQCLLFDKIYECTEENEEFYNQLFSNYSPYFQIPEISLPLIIDTSNIVAFKVYIKKFNVKNNQLDSIINRYYNQSDDPELNNYQQLKYNIYDFKSFQFVHYLLLTYNTGGNTIDFNKIIDIYYYLFQIRKVNLTLGQLIELLKLFIQINFDQGSAQSAYLIISRYFPFLYNTFSETIEVLLALIKLDNVKLLEAHFQDCFIVSSFFGSLNIQNLILIMQSIKSSHVLKFFFQYYKNCALFNNGSEYWKFASNIQVVESYEQIFANNDKTLLVNSYTHNFSSNTNEIILLERALENYYGSTSSQSIYLLSDTFNIHTYSKIINMNYFKAIKNQDSILSLLKTLLKYRDDIDLQLLLGCPFKVLNWIGQNLKKISPHPTILFSKFSIELNSGSQLLVSSVQLFFSFLYSKQFNNAIEIIRIHPETFQYFDFEETNHITIHFINDFLDFITNEYFNLLEIEEKFQEKLEEYLIDQQIQKKYLNQLVGQTLMVELEKQIEDVVISKNLALTFHNSLKDNLKYIICSFLEFASSTGNNYFFINILNAKYKNLFIKKSIKNDETLLDSTTLSNIFANALFSNNVEIKELLLNSDFVDQDLKEEFIQMVKSYNDKINDFF</sequence>
<gene>
    <name evidence="1" type="ORF">DICPUDRAFT_158855</name>
</gene>
<dbReference type="RefSeq" id="XP_003293932.1">
    <property type="nucleotide sequence ID" value="XM_003293884.1"/>
</dbReference>
<dbReference type="AlphaFoldDB" id="F1A2N6"/>
<dbReference type="InterPro" id="IPR051904">
    <property type="entry name" value="UPF0746_actin_org"/>
</dbReference>
<dbReference type="Proteomes" id="UP000001064">
    <property type="component" value="Unassembled WGS sequence"/>
</dbReference>
<dbReference type="InParanoid" id="F1A2N6"/>